<dbReference type="OrthoDB" id="10021397at2759"/>
<dbReference type="InterPro" id="IPR020846">
    <property type="entry name" value="MFS_dom"/>
</dbReference>
<dbReference type="Gene3D" id="1.20.1250.20">
    <property type="entry name" value="MFS general substrate transporter like domains"/>
    <property type="match status" value="1"/>
</dbReference>
<evidence type="ECO:0000256" key="1">
    <source>
        <dbReference type="ARBA" id="ARBA00004141"/>
    </source>
</evidence>
<keyword evidence="10" id="KW-1185">Reference proteome</keyword>
<dbReference type="InterPro" id="IPR036259">
    <property type="entry name" value="MFS_trans_sf"/>
</dbReference>
<feature type="transmembrane region" description="Helical" evidence="7">
    <location>
        <begin position="79"/>
        <end position="99"/>
    </location>
</feature>
<dbReference type="SUPFAM" id="SSF103473">
    <property type="entry name" value="MFS general substrate transporter"/>
    <property type="match status" value="1"/>
</dbReference>
<evidence type="ECO:0000256" key="4">
    <source>
        <dbReference type="ARBA" id="ARBA00022692"/>
    </source>
</evidence>
<dbReference type="InterPro" id="IPR011701">
    <property type="entry name" value="MFS"/>
</dbReference>
<dbReference type="PANTHER" id="PTHR23501:SF12">
    <property type="entry name" value="MAJOR FACILITATOR SUPERFAMILY (MFS) PROFILE DOMAIN-CONTAINING PROTEIN-RELATED"/>
    <property type="match status" value="1"/>
</dbReference>
<evidence type="ECO:0000313" key="9">
    <source>
        <dbReference type="EMBL" id="KAJ5201672.1"/>
    </source>
</evidence>
<evidence type="ECO:0000256" key="7">
    <source>
        <dbReference type="SAM" id="Phobius"/>
    </source>
</evidence>
<keyword evidence="6 7" id="KW-0472">Membrane</keyword>
<dbReference type="AlphaFoldDB" id="A0A9W9MI05"/>
<feature type="transmembrane region" description="Helical" evidence="7">
    <location>
        <begin position="39"/>
        <end position="59"/>
    </location>
</feature>
<dbReference type="GO" id="GO:0005886">
    <property type="term" value="C:plasma membrane"/>
    <property type="evidence" value="ECO:0007669"/>
    <property type="project" value="TreeGrafter"/>
</dbReference>
<gene>
    <name evidence="9" type="ORF">N7498_006335</name>
</gene>
<dbReference type="EMBL" id="JAPQKR010000013">
    <property type="protein sequence ID" value="KAJ5201672.1"/>
    <property type="molecule type" value="Genomic_DNA"/>
</dbReference>
<dbReference type="PANTHER" id="PTHR23501">
    <property type="entry name" value="MAJOR FACILITATOR SUPERFAMILY"/>
    <property type="match status" value="1"/>
</dbReference>
<feature type="transmembrane region" description="Helical" evidence="7">
    <location>
        <begin position="132"/>
        <end position="153"/>
    </location>
</feature>
<name>A0A9W9MI05_9EURO</name>
<sequence length="196" mass="21054">MAAVPTSSGPELLHDAEKLTPSDSSLSAQRKRHITGFKWFIFLVSTLTAIFVYSLDNTIVANIAPKIVNDFNAVEDLPWLSVGFMIGGMAMVLPFGKLYALFDAKWVFIATTVVFMAASALCGGAPNMDAEIIGRAFAGAGGNGMYFGLLALISMNTTSQERPKYLSLSGLVWGLGTVLGPVVGGGFELYIWRWAF</sequence>
<comment type="subcellular location">
    <subcellularLocation>
        <location evidence="1">Membrane</location>
        <topology evidence="1">Multi-pass membrane protein</topology>
    </subcellularLocation>
</comment>
<comment type="caution">
    <text evidence="9">The sequence shown here is derived from an EMBL/GenBank/DDBJ whole genome shotgun (WGS) entry which is preliminary data.</text>
</comment>
<reference evidence="9" key="2">
    <citation type="journal article" date="2023" name="IMA Fungus">
        <title>Comparative genomic study of the Penicillium genus elucidates a diverse pangenome and 15 lateral gene transfer events.</title>
        <authorList>
            <person name="Petersen C."/>
            <person name="Sorensen T."/>
            <person name="Nielsen M.R."/>
            <person name="Sondergaard T.E."/>
            <person name="Sorensen J.L."/>
            <person name="Fitzpatrick D.A."/>
            <person name="Frisvad J.C."/>
            <person name="Nielsen K.L."/>
        </authorList>
    </citation>
    <scope>NUCLEOTIDE SEQUENCE</scope>
    <source>
        <strain evidence="9">IBT 15544</strain>
    </source>
</reference>
<dbReference type="Proteomes" id="UP001150904">
    <property type="component" value="Unassembled WGS sequence"/>
</dbReference>
<dbReference type="GO" id="GO:0022857">
    <property type="term" value="F:transmembrane transporter activity"/>
    <property type="evidence" value="ECO:0007669"/>
    <property type="project" value="InterPro"/>
</dbReference>
<dbReference type="RefSeq" id="XP_058307588.1">
    <property type="nucleotide sequence ID" value="XM_058453397.1"/>
</dbReference>
<proteinExistence type="inferred from homology"/>
<evidence type="ECO:0000256" key="5">
    <source>
        <dbReference type="ARBA" id="ARBA00022989"/>
    </source>
</evidence>
<feature type="transmembrane region" description="Helical" evidence="7">
    <location>
        <begin position="165"/>
        <end position="192"/>
    </location>
</feature>
<evidence type="ECO:0000313" key="10">
    <source>
        <dbReference type="Proteomes" id="UP001150904"/>
    </source>
</evidence>
<evidence type="ECO:0000256" key="6">
    <source>
        <dbReference type="ARBA" id="ARBA00023136"/>
    </source>
</evidence>
<keyword evidence="3" id="KW-0813">Transport</keyword>
<organism evidence="9 10">
    <name type="scientific">Penicillium cinerascens</name>
    <dbReference type="NCBI Taxonomy" id="70096"/>
    <lineage>
        <taxon>Eukaryota</taxon>
        <taxon>Fungi</taxon>
        <taxon>Dikarya</taxon>
        <taxon>Ascomycota</taxon>
        <taxon>Pezizomycotina</taxon>
        <taxon>Eurotiomycetes</taxon>
        <taxon>Eurotiomycetidae</taxon>
        <taxon>Eurotiales</taxon>
        <taxon>Aspergillaceae</taxon>
        <taxon>Penicillium</taxon>
    </lineage>
</organism>
<evidence type="ECO:0000256" key="2">
    <source>
        <dbReference type="ARBA" id="ARBA00007520"/>
    </source>
</evidence>
<dbReference type="GeneID" id="83180698"/>
<protein>
    <submittedName>
        <fullName evidence="9">Major facilitator superfamily domain general substrate transporter</fullName>
    </submittedName>
</protein>
<feature type="domain" description="Major facilitator superfamily (MFS) profile" evidence="8">
    <location>
        <begin position="42"/>
        <end position="196"/>
    </location>
</feature>
<comment type="similarity">
    <text evidence="2">Belongs to the major facilitator superfamily. TCR/Tet family.</text>
</comment>
<evidence type="ECO:0000256" key="3">
    <source>
        <dbReference type="ARBA" id="ARBA00022448"/>
    </source>
</evidence>
<accession>A0A9W9MI05</accession>
<feature type="transmembrane region" description="Helical" evidence="7">
    <location>
        <begin position="106"/>
        <end position="126"/>
    </location>
</feature>
<keyword evidence="4 7" id="KW-0812">Transmembrane</keyword>
<evidence type="ECO:0000259" key="8">
    <source>
        <dbReference type="PROSITE" id="PS50850"/>
    </source>
</evidence>
<dbReference type="Pfam" id="PF07690">
    <property type="entry name" value="MFS_1"/>
    <property type="match status" value="1"/>
</dbReference>
<dbReference type="PROSITE" id="PS50850">
    <property type="entry name" value="MFS"/>
    <property type="match status" value="1"/>
</dbReference>
<reference evidence="9" key="1">
    <citation type="submission" date="2022-12" db="EMBL/GenBank/DDBJ databases">
        <authorList>
            <person name="Petersen C."/>
        </authorList>
    </citation>
    <scope>NUCLEOTIDE SEQUENCE</scope>
    <source>
        <strain evidence="9">IBT 15544</strain>
    </source>
</reference>
<keyword evidence="5 7" id="KW-1133">Transmembrane helix</keyword>